<dbReference type="InterPro" id="IPR036565">
    <property type="entry name" value="Mur-like_cat_sf"/>
</dbReference>
<dbReference type="PROSITE" id="PS51257">
    <property type="entry name" value="PROKAR_LIPOPROTEIN"/>
    <property type="match status" value="1"/>
</dbReference>
<dbReference type="Gene3D" id="3.90.190.20">
    <property type="entry name" value="Mur ligase, C-terminal domain"/>
    <property type="match status" value="1"/>
</dbReference>
<dbReference type="PANTHER" id="PTHR23135:SF4">
    <property type="entry name" value="UDP-N-ACETYLMURAMOYL-L-ALANYL-D-GLUTAMATE--2,6-DIAMINOPIMELATE LIGASE MURE HOMOLOG, CHLOROPLASTIC"/>
    <property type="match status" value="1"/>
</dbReference>
<dbReference type="SUPFAM" id="SSF53623">
    <property type="entry name" value="MurD-like peptide ligases, catalytic domain"/>
    <property type="match status" value="1"/>
</dbReference>
<dbReference type="GO" id="GO:0016881">
    <property type="term" value="F:acid-amino acid ligase activity"/>
    <property type="evidence" value="ECO:0007669"/>
    <property type="project" value="InterPro"/>
</dbReference>
<name>A0A1F5Z278_9BACT</name>
<evidence type="ECO:0000259" key="2">
    <source>
        <dbReference type="Pfam" id="PF02875"/>
    </source>
</evidence>
<dbReference type="EMBL" id="MFJF01000015">
    <property type="protein sequence ID" value="OGG06506.1"/>
    <property type="molecule type" value="Genomic_DNA"/>
</dbReference>
<organism evidence="4 5">
    <name type="scientific">Candidatus Gottesmanbacteria bacterium RIFCSPHIGHO2_01_FULL_40_15</name>
    <dbReference type="NCBI Taxonomy" id="1798376"/>
    <lineage>
        <taxon>Bacteria</taxon>
        <taxon>Candidatus Gottesmaniibacteriota</taxon>
    </lineage>
</organism>
<feature type="transmembrane region" description="Helical" evidence="1">
    <location>
        <begin position="44"/>
        <end position="66"/>
    </location>
</feature>
<dbReference type="InterPro" id="IPR013221">
    <property type="entry name" value="Mur_ligase_cen"/>
</dbReference>
<proteinExistence type="predicted"/>
<dbReference type="Pfam" id="PF08245">
    <property type="entry name" value="Mur_ligase_M"/>
    <property type="match status" value="1"/>
</dbReference>
<feature type="domain" description="Mur ligase central" evidence="3">
    <location>
        <begin position="32"/>
        <end position="212"/>
    </location>
</feature>
<gene>
    <name evidence="4" type="ORF">A2777_06010</name>
</gene>
<evidence type="ECO:0000256" key="1">
    <source>
        <dbReference type="SAM" id="Phobius"/>
    </source>
</evidence>
<evidence type="ECO:0008006" key="6">
    <source>
        <dbReference type="Google" id="ProtNLM"/>
    </source>
</evidence>
<feature type="domain" description="Mur ligase C-terminal" evidence="2">
    <location>
        <begin position="235"/>
        <end position="380"/>
    </location>
</feature>
<dbReference type="InterPro" id="IPR004101">
    <property type="entry name" value="Mur_ligase_C"/>
</dbReference>
<keyword evidence="1" id="KW-0812">Transmembrane</keyword>
<keyword evidence="1" id="KW-0472">Membrane</keyword>
<protein>
    <recommendedName>
        <fullName evidence="6">UDP-N-acetylmuramyl-tripeptide synthetase</fullName>
    </recommendedName>
</protein>
<evidence type="ECO:0000313" key="4">
    <source>
        <dbReference type="EMBL" id="OGG06506.1"/>
    </source>
</evidence>
<dbReference type="Proteomes" id="UP000177354">
    <property type="component" value="Unassembled WGS sequence"/>
</dbReference>
<dbReference type="InterPro" id="IPR036615">
    <property type="entry name" value="Mur_ligase_C_dom_sf"/>
</dbReference>
<dbReference type="Gene3D" id="3.40.1190.10">
    <property type="entry name" value="Mur-like, catalytic domain"/>
    <property type="match status" value="1"/>
</dbReference>
<accession>A0A1F5Z278</accession>
<dbReference type="Pfam" id="PF02875">
    <property type="entry name" value="Mur_ligase_C"/>
    <property type="match status" value="1"/>
</dbReference>
<dbReference type="AlphaFoldDB" id="A0A1F5Z278"/>
<keyword evidence="1" id="KW-1133">Transmembrane helix</keyword>
<dbReference type="PANTHER" id="PTHR23135">
    <property type="entry name" value="MUR LIGASE FAMILY MEMBER"/>
    <property type="match status" value="1"/>
</dbReference>
<dbReference type="SUPFAM" id="SSF53244">
    <property type="entry name" value="MurD-like peptide ligases, peptide-binding domain"/>
    <property type="match status" value="1"/>
</dbReference>
<evidence type="ECO:0000313" key="5">
    <source>
        <dbReference type="Proteomes" id="UP000177354"/>
    </source>
</evidence>
<reference evidence="4 5" key="1">
    <citation type="journal article" date="2016" name="Nat. Commun.">
        <title>Thousands of microbial genomes shed light on interconnected biogeochemical processes in an aquifer system.</title>
        <authorList>
            <person name="Anantharaman K."/>
            <person name="Brown C.T."/>
            <person name="Hug L.A."/>
            <person name="Sharon I."/>
            <person name="Castelle C.J."/>
            <person name="Probst A.J."/>
            <person name="Thomas B.C."/>
            <person name="Singh A."/>
            <person name="Wilkins M.J."/>
            <person name="Karaoz U."/>
            <person name="Brodie E.L."/>
            <person name="Williams K.H."/>
            <person name="Hubbard S.S."/>
            <person name="Banfield J.F."/>
        </authorList>
    </citation>
    <scope>NUCLEOTIDE SEQUENCE [LARGE SCALE GENOMIC DNA]</scope>
</reference>
<dbReference type="GO" id="GO:0005524">
    <property type="term" value="F:ATP binding"/>
    <property type="evidence" value="ECO:0007669"/>
    <property type="project" value="InterPro"/>
</dbReference>
<comment type="caution">
    <text evidence="4">The sequence shown here is derived from an EMBL/GenBank/DDBJ whole genome shotgun (WGS) entry which is preliminary data.</text>
</comment>
<sequence>MQFLKNLAHLLTAILACFYYRFPGRSLTVVGITGTDGKTTTSSLVYHILASAGLPVALVTTVGANIGNKFYDTGFHVTTPSPFSLQRLMRRAVKSGSRYLVLEVTSHALDQFRTLGTPINIALITNISHEHLDYHRTFNSYKNAKAKILRGGGLAVLNRDDKNYDYLRKRTKRKIISFSLKDKADYTYKDFPFRSLLFGNFNKYNILAAFAVSDLLGVEEKTIYGAIAGFEGVPGRLENIKNKRRINIFIDFAHKPNALKEVILAVRTKTEGKTIVVFGCAGLRDRLKRPIMGEIAATHADYTVITAEDPRTEDVRVIINQIAEGCLRKNVKEMKKIQYGRKNRPEGKIHFKIPDRQEAINFAIRDLAKPGDTVIVAGKGHEKSMCYGKIEYPWDEKKAILKALYGPVKNSQKNTLG</sequence>
<evidence type="ECO:0000259" key="3">
    <source>
        <dbReference type="Pfam" id="PF08245"/>
    </source>
</evidence>